<name>A0A2I2L1C6_9ACTN</name>
<accession>A0A2I2L1C6</accession>
<comment type="subcellular location">
    <subcellularLocation>
        <location evidence="1">Cell membrane</location>
        <topology evidence="1">Multi-pass membrane protein</topology>
    </subcellularLocation>
</comment>
<proteinExistence type="inferred from homology"/>
<feature type="transmembrane region" description="Helical" evidence="8">
    <location>
        <begin position="243"/>
        <end position="262"/>
    </location>
</feature>
<dbReference type="EMBL" id="FZMO01000547">
    <property type="protein sequence ID" value="SNQ51736.1"/>
    <property type="molecule type" value="Genomic_DNA"/>
</dbReference>
<feature type="transmembrane region" description="Helical" evidence="8">
    <location>
        <begin position="602"/>
        <end position="624"/>
    </location>
</feature>
<evidence type="ECO:0000256" key="3">
    <source>
        <dbReference type="ARBA" id="ARBA00022475"/>
    </source>
</evidence>
<dbReference type="AlphaFoldDB" id="A0A2I2L1C6"/>
<keyword evidence="3" id="KW-1003">Cell membrane</keyword>
<keyword evidence="6 8" id="KW-0472">Membrane</keyword>
<feature type="transmembrane region" description="Helical" evidence="8">
    <location>
        <begin position="186"/>
        <end position="204"/>
    </location>
</feature>
<feature type="transmembrane region" description="Helical" evidence="8">
    <location>
        <begin position="211"/>
        <end position="231"/>
    </location>
</feature>
<evidence type="ECO:0000256" key="4">
    <source>
        <dbReference type="ARBA" id="ARBA00022692"/>
    </source>
</evidence>
<evidence type="ECO:0000256" key="1">
    <source>
        <dbReference type="ARBA" id="ARBA00004651"/>
    </source>
</evidence>
<keyword evidence="11" id="KW-1185">Reference proteome</keyword>
<feature type="domain" description="SSD" evidence="9">
    <location>
        <begin position="209"/>
        <end position="339"/>
    </location>
</feature>
<sequence length="749" mass="78915">MKTIAQFAIRRRWLVIVGWLVVIVGAQGIAGAMGGAAYKDTFSLPHTESATVAKLLTAAGMDNQNGAAGTVVLKNKSGAFTAAPAQLQPALAKLCTSGDHVALISTPWQSIDCSRGAAAKAGNPQLLNSARGSTTALAVITWENNHYDAKLFDNVYDSLKGLDSPSLQVEFTGNAFAGIGQSQGSGGSVFIGFAAALIILALVFRTVAATVLPLASAVVALVGGLGVIYILTHAINVSNITPYLAELMVIGVGVDYALFIVTRHRRNLRRGMPVSESIVSAINTSGRAVLFAGTTVCIAILGLIALGVSFFNGMAVATALAVGFTMAASLTLLPALLSLFGLKVLTRKHRAAVRAGDYLTDQQVGFWARWSEFVAKNRLVVGVIAAAVMVALAVPFFSIQLGASDQGSDPKSSTTRVGYDLIKSDFGVGYNSALEAVVSGPGAADKAFLRRVSTAISETPGVDRSSLVTSPLNKDIAFVSFKTTTSPQSHKTYTLVRHLRSDVLPPLSNGTPTHIYTYGETAINVDFAKVLARKLPVFIAVVVGLSFLLLLLAFRSLVVPLTAAVMNLLAAAGSFGLLVAIFQYGWGSEALGGGPGGPIDAWIPVMLFAILFGLSMDYQVFLVSRMHEEWVHTKDNKRSVTVGQAETGGIITAAALIMIAVFLGFLVSPGRQIKIFGLGLASAVFLDAFILRTMLVPSLMHIIGKANWFYPRWLDRVTPRVSVEPPDDHDGPPAGSTPQTPPPHETVNA</sequence>
<dbReference type="InterPro" id="IPR001036">
    <property type="entry name" value="Acrflvin-R"/>
</dbReference>
<dbReference type="SUPFAM" id="SSF82866">
    <property type="entry name" value="Multidrug efflux transporter AcrB transmembrane domain"/>
    <property type="match status" value="2"/>
</dbReference>
<dbReference type="PANTHER" id="PTHR33406">
    <property type="entry name" value="MEMBRANE PROTEIN MJ1562-RELATED"/>
    <property type="match status" value="1"/>
</dbReference>
<keyword evidence="5 8" id="KW-1133">Transmembrane helix</keyword>
<reference evidence="10 11" key="1">
    <citation type="submission" date="2017-06" db="EMBL/GenBank/DDBJ databases">
        <authorList>
            <person name="Kim H.J."/>
            <person name="Triplett B.A."/>
        </authorList>
    </citation>
    <scope>NUCLEOTIDE SEQUENCE [LARGE SCALE GENOMIC DNA]</scope>
    <source>
        <strain evidence="10">FRACA_ARgP5</strain>
    </source>
</reference>
<feature type="transmembrane region" description="Helical" evidence="8">
    <location>
        <begin position="561"/>
        <end position="582"/>
    </location>
</feature>
<evidence type="ECO:0000256" key="7">
    <source>
        <dbReference type="SAM" id="MobiDB-lite"/>
    </source>
</evidence>
<feature type="transmembrane region" description="Helical" evidence="8">
    <location>
        <begin position="535"/>
        <end position="554"/>
    </location>
</feature>
<evidence type="ECO:0000259" key="9">
    <source>
        <dbReference type="PROSITE" id="PS50156"/>
    </source>
</evidence>
<dbReference type="PRINTS" id="PR00702">
    <property type="entry name" value="ACRIFLAVINRP"/>
</dbReference>
<evidence type="ECO:0000256" key="2">
    <source>
        <dbReference type="ARBA" id="ARBA00010157"/>
    </source>
</evidence>
<dbReference type="RefSeq" id="WP_101835853.1">
    <property type="nucleotide sequence ID" value="NZ_FZMO01000547.1"/>
</dbReference>
<feature type="transmembrane region" description="Helical" evidence="8">
    <location>
        <begin position="379"/>
        <end position="403"/>
    </location>
</feature>
<feature type="transmembrane region" description="Helical" evidence="8">
    <location>
        <begin position="288"/>
        <end position="311"/>
    </location>
</feature>
<organism evidence="10 11">
    <name type="scientific">Frankia canadensis</name>
    <dbReference type="NCBI Taxonomy" id="1836972"/>
    <lineage>
        <taxon>Bacteria</taxon>
        <taxon>Bacillati</taxon>
        <taxon>Actinomycetota</taxon>
        <taxon>Actinomycetes</taxon>
        <taxon>Frankiales</taxon>
        <taxon>Frankiaceae</taxon>
        <taxon>Frankia</taxon>
    </lineage>
</organism>
<keyword evidence="4 8" id="KW-0812">Transmembrane</keyword>
<evidence type="ECO:0000313" key="11">
    <source>
        <dbReference type="Proteomes" id="UP000234331"/>
    </source>
</evidence>
<dbReference type="OrthoDB" id="7051771at2"/>
<dbReference type="InterPro" id="IPR004869">
    <property type="entry name" value="MMPL_dom"/>
</dbReference>
<dbReference type="Proteomes" id="UP000234331">
    <property type="component" value="Unassembled WGS sequence"/>
</dbReference>
<feature type="transmembrane region" description="Helical" evidence="8">
    <location>
        <begin position="12"/>
        <end position="38"/>
    </location>
</feature>
<feature type="transmembrane region" description="Helical" evidence="8">
    <location>
        <begin position="645"/>
        <end position="667"/>
    </location>
</feature>
<feature type="transmembrane region" description="Helical" evidence="8">
    <location>
        <begin position="317"/>
        <end position="340"/>
    </location>
</feature>
<gene>
    <name evidence="10" type="ORF">FRACA_80036</name>
</gene>
<dbReference type="InterPro" id="IPR050545">
    <property type="entry name" value="Mycobact_MmpL"/>
</dbReference>
<dbReference type="InterPro" id="IPR000731">
    <property type="entry name" value="SSD"/>
</dbReference>
<dbReference type="GO" id="GO:0022857">
    <property type="term" value="F:transmembrane transporter activity"/>
    <property type="evidence" value="ECO:0007669"/>
    <property type="project" value="InterPro"/>
</dbReference>
<dbReference type="GO" id="GO:0005886">
    <property type="term" value="C:plasma membrane"/>
    <property type="evidence" value="ECO:0007669"/>
    <property type="project" value="UniProtKB-SubCell"/>
</dbReference>
<evidence type="ECO:0000256" key="8">
    <source>
        <dbReference type="SAM" id="Phobius"/>
    </source>
</evidence>
<protein>
    <submittedName>
        <fullName evidence="10">Putative RND superfamily drug exporter</fullName>
    </submittedName>
</protein>
<evidence type="ECO:0000256" key="5">
    <source>
        <dbReference type="ARBA" id="ARBA00022989"/>
    </source>
</evidence>
<dbReference type="PROSITE" id="PS50156">
    <property type="entry name" value="SSD"/>
    <property type="match status" value="1"/>
</dbReference>
<comment type="similarity">
    <text evidence="2">Belongs to the resistance-nodulation-cell division (RND) (TC 2.A.6) family. MmpL subfamily.</text>
</comment>
<feature type="compositionally biased region" description="Pro residues" evidence="7">
    <location>
        <begin position="739"/>
        <end position="749"/>
    </location>
</feature>
<evidence type="ECO:0000313" key="10">
    <source>
        <dbReference type="EMBL" id="SNQ51736.1"/>
    </source>
</evidence>
<evidence type="ECO:0000256" key="6">
    <source>
        <dbReference type="ARBA" id="ARBA00023136"/>
    </source>
</evidence>
<dbReference type="Pfam" id="PF03176">
    <property type="entry name" value="MMPL"/>
    <property type="match status" value="2"/>
</dbReference>
<feature type="transmembrane region" description="Helical" evidence="8">
    <location>
        <begin position="673"/>
        <end position="691"/>
    </location>
</feature>
<feature type="region of interest" description="Disordered" evidence="7">
    <location>
        <begin position="721"/>
        <end position="749"/>
    </location>
</feature>
<dbReference type="PANTHER" id="PTHR33406:SF11">
    <property type="entry name" value="MEMBRANE PROTEIN SCO6666-RELATED"/>
    <property type="match status" value="1"/>
</dbReference>
<dbReference type="Gene3D" id="1.20.1640.10">
    <property type="entry name" value="Multidrug efflux transporter AcrB transmembrane domain"/>
    <property type="match status" value="2"/>
</dbReference>